<keyword evidence="3" id="KW-1185">Reference proteome</keyword>
<feature type="transmembrane region" description="Helical" evidence="1">
    <location>
        <begin position="117"/>
        <end position="142"/>
    </location>
</feature>
<name>A0ABW1HCF1_9ACTN</name>
<feature type="transmembrane region" description="Helical" evidence="1">
    <location>
        <begin position="80"/>
        <end position="105"/>
    </location>
</feature>
<accession>A0ABW1HCF1</accession>
<dbReference type="RefSeq" id="WP_377515125.1">
    <property type="nucleotide sequence ID" value="NZ_JBHSQS010000021.1"/>
</dbReference>
<dbReference type="Pfam" id="PF22564">
    <property type="entry name" value="HAAS"/>
    <property type="match status" value="1"/>
</dbReference>
<dbReference type="Proteomes" id="UP001596226">
    <property type="component" value="Unassembled WGS sequence"/>
</dbReference>
<feature type="transmembrane region" description="Helical" evidence="1">
    <location>
        <begin position="168"/>
        <end position="189"/>
    </location>
</feature>
<sequence length="316" mass="34826">MNNLTDRYLAATLRSVPTQRREEIATELRASIEDMIEARTDDGQDAATAEREVLTELGNPDQLAARYADRRLQLLGPTYYLVWLRLLKLLLSFIPALVGVIVAVVEAAEGKGPGSAIGTGIGTALEVAVHIAFWLTLTFVLIDRFQPTADLPVWTVDQLPPAPVHRDISIPDTIASVSMLAVVIGYLPFQHYQSWVHGTDGGNIPILDPALWSFWLPALMGVLLADLVFEIVKYRIGHWTWPLYGVKALLNLAFAVPLVWLALSDRLINPALAERLSWLAEAENRDTLGLVIALGAGVVAVWELIDTAVKTRRRTV</sequence>
<dbReference type="InterPro" id="IPR047928">
    <property type="entry name" value="Perm_prefix_1"/>
</dbReference>
<protein>
    <submittedName>
        <fullName evidence="2">Permease prefix domain 1-containing protein</fullName>
    </submittedName>
</protein>
<keyword evidence="1" id="KW-0472">Membrane</keyword>
<organism evidence="2 3">
    <name type="scientific">Micromonospora vulcania</name>
    <dbReference type="NCBI Taxonomy" id="1441873"/>
    <lineage>
        <taxon>Bacteria</taxon>
        <taxon>Bacillati</taxon>
        <taxon>Actinomycetota</taxon>
        <taxon>Actinomycetes</taxon>
        <taxon>Micromonosporales</taxon>
        <taxon>Micromonosporaceae</taxon>
        <taxon>Micromonospora</taxon>
    </lineage>
</organism>
<dbReference type="NCBIfam" id="NF038403">
    <property type="entry name" value="perm_prefix_1"/>
    <property type="match status" value="1"/>
</dbReference>
<feature type="transmembrane region" description="Helical" evidence="1">
    <location>
        <begin position="209"/>
        <end position="229"/>
    </location>
</feature>
<proteinExistence type="predicted"/>
<dbReference type="EMBL" id="JBHSQS010000021">
    <property type="protein sequence ID" value="MFC5926841.1"/>
    <property type="molecule type" value="Genomic_DNA"/>
</dbReference>
<evidence type="ECO:0000256" key="1">
    <source>
        <dbReference type="SAM" id="Phobius"/>
    </source>
</evidence>
<feature type="transmembrane region" description="Helical" evidence="1">
    <location>
        <begin position="241"/>
        <end position="263"/>
    </location>
</feature>
<feature type="transmembrane region" description="Helical" evidence="1">
    <location>
        <begin position="287"/>
        <end position="305"/>
    </location>
</feature>
<reference evidence="3" key="1">
    <citation type="journal article" date="2019" name="Int. J. Syst. Evol. Microbiol.">
        <title>The Global Catalogue of Microorganisms (GCM) 10K type strain sequencing project: providing services to taxonomists for standard genome sequencing and annotation.</title>
        <authorList>
            <consortium name="The Broad Institute Genomics Platform"/>
            <consortium name="The Broad Institute Genome Sequencing Center for Infectious Disease"/>
            <person name="Wu L."/>
            <person name="Ma J."/>
        </authorList>
    </citation>
    <scope>NUCLEOTIDE SEQUENCE [LARGE SCALE GENOMIC DNA]</scope>
    <source>
        <strain evidence="3">CGMCC 4.7144</strain>
    </source>
</reference>
<keyword evidence="1" id="KW-0812">Transmembrane</keyword>
<gene>
    <name evidence="2" type="ORF">ACFQGL_26220</name>
</gene>
<evidence type="ECO:0000313" key="2">
    <source>
        <dbReference type="EMBL" id="MFC5926841.1"/>
    </source>
</evidence>
<comment type="caution">
    <text evidence="2">The sequence shown here is derived from an EMBL/GenBank/DDBJ whole genome shotgun (WGS) entry which is preliminary data.</text>
</comment>
<evidence type="ECO:0000313" key="3">
    <source>
        <dbReference type="Proteomes" id="UP001596226"/>
    </source>
</evidence>
<keyword evidence="1" id="KW-1133">Transmembrane helix</keyword>